<evidence type="ECO:0000256" key="1">
    <source>
        <dbReference type="ARBA" id="ARBA00001933"/>
    </source>
</evidence>
<sequence length="389" mass="41347">MSNALGRALVETLPGSLIRAVADAGIGLPDVIPLWFGEVERDAPVFVREAAKQALDAGDTRYVSNFGLPALREAIAVYQSGFGRAVTADRVMVCSSGVNALLLCCQVLLSPGDRVVLPTPHWPNLSAIPAVCGASVETVALRIVDGEWRLDLDALLAALTPDTRMVVLNAPANPTGFMLTRVEQKAILNHCRRHGIWILADDVYERLVFEGRLAPCFLDIADADDRLVTVNSFSKSWAMTGFRLGWITAPLALMPALGKVCEFNTSCAPGFVQRAGIAALGEGEAFVTEMVGELRACRDLAVSLLGGMAGVTVPRPAGAMYAFFRVDGCMDSVALATDMLRSARVGLAPGRAFGPDGEGCLRLCFAVGQETLREACGRIGAYFASGERS</sequence>
<dbReference type="Proteomes" id="UP001524587">
    <property type="component" value="Unassembled WGS sequence"/>
</dbReference>
<proteinExistence type="inferred from homology"/>
<evidence type="ECO:0000256" key="5">
    <source>
        <dbReference type="ARBA" id="ARBA00022898"/>
    </source>
</evidence>
<name>A0ABT1W7U3_9PROT</name>
<feature type="domain" description="Aminotransferase class I/classII large" evidence="8">
    <location>
        <begin position="30"/>
        <end position="379"/>
    </location>
</feature>
<dbReference type="Pfam" id="PF00155">
    <property type="entry name" value="Aminotran_1_2"/>
    <property type="match status" value="1"/>
</dbReference>
<comment type="cofactor">
    <cofactor evidence="1 7">
        <name>pyridoxal 5'-phosphate</name>
        <dbReference type="ChEBI" id="CHEBI:597326"/>
    </cofactor>
</comment>
<evidence type="ECO:0000256" key="7">
    <source>
        <dbReference type="RuleBase" id="RU000481"/>
    </source>
</evidence>
<evidence type="ECO:0000313" key="9">
    <source>
        <dbReference type="EMBL" id="MCQ8278951.1"/>
    </source>
</evidence>
<dbReference type="EC" id="2.6.1.-" evidence="7"/>
<keyword evidence="4 7" id="KW-0808">Transferase</keyword>
<protein>
    <recommendedName>
        <fullName evidence="7">Aminotransferase</fullName>
        <ecNumber evidence="7">2.6.1.-</ecNumber>
    </recommendedName>
</protein>
<gene>
    <name evidence="9" type="ORF">NFI95_10885</name>
</gene>
<dbReference type="Gene3D" id="3.40.640.10">
    <property type="entry name" value="Type I PLP-dependent aspartate aminotransferase-like (Major domain)"/>
    <property type="match status" value="1"/>
</dbReference>
<comment type="similarity">
    <text evidence="2 7">Belongs to the class-I pyridoxal-phosphate-dependent aminotransferase family.</text>
</comment>
<dbReference type="InterPro" id="IPR004838">
    <property type="entry name" value="NHTrfase_class1_PyrdxlP-BS"/>
</dbReference>
<evidence type="ECO:0000313" key="10">
    <source>
        <dbReference type="Proteomes" id="UP001524587"/>
    </source>
</evidence>
<organism evidence="9 10">
    <name type="scientific">Endosaccharibacter trunci</name>
    <dbReference type="NCBI Taxonomy" id="2812733"/>
    <lineage>
        <taxon>Bacteria</taxon>
        <taxon>Pseudomonadati</taxon>
        <taxon>Pseudomonadota</taxon>
        <taxon>Alphaproteobacteria</taxon>
        <taxon>Acetobacterales</taxon>
        <taxon>Acetobacteraceae</taxon>
        <taxon>Endosaccharibacter</taxon>
    </lineage>
</organism>
<dbReference type="PANTHER" id="PTHR46383:SF2">
    <property type="entry name" value="AMINOTRANSFERASE"/>
    <property type="match status" value="1"/>
</dbReference>
<keyword evidence="10" id="KW-1185">Reference proteome</keyword>
<dbReference type="InterPro" id="IPR050596">
    <property type="entry name" value="AspAT/PAT-like"/>
</dbReference>
<reference evidence="9 10" key="1">
    <citation type="submission" date="2022-06" db="EMBL/GenBank/DDBJ databases">
        <title>Endosaccharibacter gen. nov., sp. nov., endophytic bacteria isolated from sugarcane.</title>
        <authorList>
            <person name="Pitiwittayakul N."/>
            <person name="Yukphan P."/>
            <person name="Charoenyingcharoen P."/>
            <person name="Tanasupawat S."/>
        </authorList>
    </citation>
    <scope>NUCLEOTIDE SEQUENCE [LARGE SCALE GENOMIC DNA]</scope>
    <source>
        <strain evidence="9 10">KSS8</strain>
    </source>
</reference>
<dbReference type="PROSITE" id="PS00105">
    <property type="entry name" value="AA_TRANSFER_CLASS_1"/>
    <property type="match status" value="1"/>
</dbReference>
<dbReference type="GO" id="GO:0008483">
    <property type="term" value="F:transaminase activity"/>
    <property type="evidence" value="ECO:0007669"/>
    <property type="project" value="UniProtKB-KW"/>
</dbReference>
<dbReference type="InterPro" id="IPR015421">
    <property type="entry name" value="PyrdxlP-dep_Trfase_major"/>
</dbReference>
<keyword evidence="5" id="KW-0663">Pyridoxal phosphate</keyword>
<keyword evidence="3 7" id="KW-0032">Aminotransferase</keyword>
<dbReference type="InterPro" id="IPR015424">
    <property type="entry name" value="PyrdxlP-dep_Trfase"/>
</dbReference>
<comment type="caution">
    <text evidence="9">The sequence shown here is derived from an EMBL/GenBank/DDBJ whole genome shotgun (WGS) entry which is preliminary data.</text>
</comment>
<comment type="catalytic activity">
    <reaction evidence="6">
        <text>L-aspartate + 2-oxoglutarate = oxaloacetate + L-glutamate</text>
        <dbReference type="Rhea" id="RHEA:21824"/>
        <dbReference type="ChEBI" id="CHEBI:16452"/>
        <dbReference type="ChEBI" id="CHEBI:16810"/>
        <dbReference type="ChEBI" id="CHEBI:29985"/>
        <dbReference type="ChEBI" id="CHEBI:29991"/>
        <dbReference type="EC" id="2.6.1.1"/>
    </reaction>
</comment>
<evidence type="ECO:0000256" key="4">
    <source>
        <dbReference type="ARBA" id="ARBA00022679"/>
    </source>
</evidence>
<dbReference type="NCBIfam" id="NF004770">
    <property type="entry name" value="PRK06108.1"/>
    <property type="match status" value="1"/>
</dbReference>
<dbReference type="InterPro" id="IPR004839">
    <property type="entry name" value="Aminotransferase_I/II_large"/>
</dbReference>
<evidence type="ECO:0000259" key="8">
    <source>
        <dbReference type="Pfam" id="PF00155"/>
    </source>
</evidence>
<dbReference type="EMBL" id="JAMSKV010000009">
    <property type="protein sequence ID" value="MCQ8278951.1"/>
    <property type="molecule type" value="Genomic_DNA"/>
</dbReference>
<dbReference type="SUPFAM" id="SSF53383">
    <property type="entry name" value="PLP-dependent transferases"/>
    <property type="match status" value="1"/>
</dbReference>
<dbReference type="InterPro" id="IPR015422">
    <property type="entry name" value="PyrdxlP-dep_Trfase_small"/>
</dbReference>
<dbReference type="PANTHER" id="PTHR46383">
    <property type="entry name" value="ASPARTATE AMINOTRANSFERASE"/>
    <property type="match status" value="1"/>
</dbReference>
<evidence type="ECO:0000256" key="2">
    <source>
        <dbReference type="ARBA" id="ARBA00007441"/>
    </source>
</evidence>
<accession>A0ABT1W7U3</accession>
<dbReference type="RefSeq" id="WP_422864435.1">
    <property type="nucleotide sequence ID" value="NZ_JAMSKV010000009.1"/>
</dbReference>
<evidence type="ECO:0000256" key="6">
    <source>
        <dbReference type="ARBA" id="ARBA00049185"/>
    </source>
</evidence>
<evidence type="ECO:0000256" key="3">
    <source>
        <dbReference type="ARBA" id="ARBA00022576"/>
    </source>
</evidence>
<dbReference type="Gene3D" id="3.90.1150.10">
    <property type="entry name" value="Aspartate Aminotransferase, domain 1"/>
    <property type="match status" value="1"/>
</dbReference>
<dbReference type="CDD" id="cd00609">
    <property type="entry name" value="AAT_like"/>
    <property type="match status" value="1"/>
</dbReference>